<dbReference type="Proteomes" id="UP000018050">
    <property type="component" value="Unassembled WGS sequence"/>
</dbReference>
<gene>
    <name evidence="1" type="ORF">EAH_00024080</name>
</gene>
<proteinExistence type="predicted"/>
<dbReference type="VEuPathDB" id="ToxoDB:EAH_00024080"/>
<reference evidence="1" key="1">
    <citation type="submission" date="2013-10" db="EMBL/GenBank/DDBJ databases">
        <title>Genomic analysis of the causative agents of coccidiosis in chickens.</title>
        <authorList>
            <person name="Reid A.J."/>
            <person name="Blake D."/>
            <person name="Billington K."/>
            <person name="Browne H."/>
            <person name="Dunn M."/>
            <person name="Hung S."/>
            <person name="Kawahara F."/>
            <person name="Miranda-Saavedra D."/>
            <person name="Mourier T."/>
            <person name="Nagra H."/>
            <person name="Otto T.D."/>
            <person name="Rawlings N."/>
            <person name="Sanchez A."/>
            <person name="Sanders M."/>
            <person name="Subramaniam C."/>
            <person name="Tay Y."/>
            <person name="Dear P."/>
            <person name="Doerig C."/>
            <person name="Gruber A."/>
            <person name="Parkinson J."/>
            <person name="Shirley M."/>
            <person name="Wan K.L."/>
            <person name="Berriman M."/>
            <person name="Tomley F."/>
            <person name="Pain A."/>
        </authorList>
    </citation>
    <scope>NUCLEOTIDE SEQUENCE</scope>
    <source>
        <strain evidence="1">Houghton</strain>
    </source>
</reference>
<sequence>MQGRLLSASAPAPALERLCAELLGPGGENSFFLERKHRRKSCGSITAHDGLRVISRSCRQGVGRARERLLPACRRGTAAAQQISTFALSKADVIGELFVRCGVVLSLLLDLDEDFEAFLEKILLLQASSEDVEWLVLRIGYPFGKASPFGNLVLAFVHNDLATCCVRGERVWARRMAWS</sequence>
<accession>U6GNX8</accession>
<protein>
    <submittedName>
        <fullName evidence="1">Uncharacterized protein</fullName>
    </submittedName>
</protein>
<organism evidence="1 2">
    <name type="scientific">Eimeria acervulina</name>
    <name type="common">Coccidian parasite</name>
    <dbReference type="NCBI Taxonomy" id="5801"/>
    <lineage>
        <taxon>Eukaryota</taxon>
        <taxon>Sar</taxon>
        <taxon>Alveolata</taxon>
        <taxon>Apicomplexa</taxon>
        <taxon>Conoidasida</taxon>
        <taxon>Coccidia</taxon>
        <taxon>Eucoccidiorida</taxon>
        <taxon>Eimeriorina</taxon>
        <taxon>Eimeriidae</taxon>
        <taxon>Eimeria</taxon>
    </lineage>
</organism>
<dbReference type="EMBL" id="HG671879">
    <property type="protein sequence ID" value="CDI81885.1"/>
    <property type="molecule type" value="Genomic_DNA"/>
</dbReference>
<evidence type="ECO:0000313" key="1">
    <source>
        <dbReference type="EMBL" id="CDI81885.1"/>
    </source>
</evidence>
<dbReference type="AlphaFoldDB" id="U6GNX8"/>
<keyword evidence="2" id="KW-1185">Reference proteome</keyword>
<reference evidence="1" key="2">
    <citation type="submission" date="2013-10" db="EMBL/GenBank/DDBJ databases">
        <authorList>
            <person name="Aslett M."/>
        </authorList>
    </citation>
    <scope>NUCLEOTIDE SEQUENCE</scope>
    <source>
        <strain evidence="1">Houghton</strain>
    </source>
</reference>
<dbReference type="GeneID" id="25270478"/>
<evidence type="ECO:0000313" key="2">
    <source>
        <dbReference type="Proteomes" id="UP000018050"/>
    </source>
</evidence>
<name>U6GNX8_EIMAC</name>
<dbReference type="RefSeq" id="XP_013248548.1">
    <property type="nucleotide sequence ID" value="XM_013393094.1"/>
</dbReference>